<dbReference type="Pfam" id="PF00072">
    <property type="entry name" value="Response_reg"/>
    <property type="match status" value="1"/>
</dbReference>
<organism evidence="9 10">
    <name type="scientific">Luteitalea pratensis</name>
    <dbReference type="NCBI Taxonomy" id="1855912"/>
    <lineage>
        <taxon>Bacteria</taxon>
        <taxon>Pseudomonadati</taxon>
        <taxon>Acidobacteriota</taxon>
        <taxon>Vicinamibacteria</taxon>
        <taxon>Vicinamibacterales</taxon>
        <taxon>Vicinamibacteraceae</taxon>
        <taxon>Luteitalea</taxon>
    </lineage>
</organism>
<dbReference type="InterPro" id="IPR002197">
    <property type="entry name" value="HTH_Fis"/>
</dbReference>
<dbReference type="PANTHER" id="PTHR32071">
    <property type="entry name" value="TRANSCRIPTIONAL REGULATORY PROTEIN"/>
    <property type="match status" value="1"/>
</dbReference>
<dbReference type="EMBL" id="CP015136">
    <property type="protein sequence ID" value="AMY10548.1"/>
    <property type="molecule type" value="Genomic_DNA"/>
</dbReference>
<proteinExistence type="predicted"/>
<dbReference type="Gene3D" id="1.10.10.60">
    <property type="entry name" value="Homeodomain-like"/>
    <property type="match status" value="1"/>
</dbReference>
<dbReference type="GO" id="GO:0006355">
    <property type="term" value="P:regulation of DNA-templated transcription"/>
    <property type="evidence" value="ECO:0007669"/>
    <property type="project" value="InterPro"/>
</dbReference>
<dbReference type="PROSITE" id="PS50110">
    <property type="entry name" value="RESPONSE_REGULATORY"/>
    <property type="match status" value="1"/>
</dbReference>
<dbReference type="SMART" id="SM00382">
    <property type="entry name" value="AAA"/>
    <property type="match status" value="1"/>
</dbReference>
<keyword evidence="10" id="KW-1185">Reference proteome</keyword>
<feature type="domain" description="Sigma-54 factor interaction" evidence="7">
    <location>
        <begin position="146"/>
        <end position="375"/>
    </location>
</feature>
<dbReference type="SUPFAM" id="SSF46689">
    <property type="entry name" value="Homeodomain-like"/>
    <property type="match status" value="1"/>
</dbReference>
<dbReference type="Pfam" id="PF25601">
    <property type="entry name" value="AAA_lid_14"/>
    <property type="match status" value="1"/>
</dbReference>
<dbReference type="InterPro" id="IPR025944">
    <property type="entry name" value="Sigma_54_int_dom_CS"/>
</dbReference>
<dbReference type="InterPro" id="IPR027417">
    <property type="entry name" value="P-loop_NTPase"/>
</dbReference>
<protein>
    <submittedName>
        <fullName evidence="9">Transcriptional regulatory protein ZraR</fullName>
    </submittedName>
</protein>
<dbReference type="OrthoDB" id="9803970at2"/>
<reference evidence="9 10" key="1">
    <citation type="journal article" date="2016" name="Genome Announc.">
        <title>First Complete Genome Sequence of a Subdivision 6 Acidobacterium Strain.</title>
        <authorList>
            <person name="Huang S."/>
            <person name="Vieira S."/>
            <person name="Bunk B."/>
            <person name="Riedel T."/>
            <person name="Sproer C."/>
            <person name="Overmann J."/>
        </authorList>
    </citation>
    <scope>NUCLEOTIDE SEQUENCE [LARGE SCALE GENOMIC DNA]</scope>
    <source>
        <strain evidence="10">DSM 100886 HEG_-6_39</strain>
    </source>
</reference>
<reference evidence="10" key="2">
    <citation type="submission" date="2016-04" db="EMBL/GenBank/DDBJ databases">
        <title>First Complete Genome Sequence of a Subdivision 6 Acidobacterium.</title>
        <authorList>
            <person name="Huang S."/>
            <person name="Vieira S."/>
            <person name="Bunk B."/>
            <person name="Riedel T."/>
            <person name="Sproeer C."/>
            <person name="Overmann J."/>
        </authorList>
    </citation>
    <scope>NUCLEOTIDE SEQUENCE [LARGE SCALE GENOMIC DNA]</scope>
    <source>
        <strain evidence="10">DSM 100886 HEG_-6_39</strain>
    </source>
</reference>
<dbReference type="InterPro" id="IPR025943">
    <property type="entry name" value="Sigma_54_int_dom_ATP-bd_2"/>
</dbReference>
<dbReference type="InterPro" id="IPR009057">
    <property type="entry name" value="Homeodomain-like_sf"/>
</dbReference>
<dbReference type="PROSITE" id="PS00688">
    <property type="entry name" value="SIGMA54_INTERACT_3"/>
    <property type="match status" value="1"/>
</dbReference>
<evidence type="ECO:0000256" key="1">
    <source>
        <dbReference type="ARBA" id="ARBA00022741"/>
    </source>
</evidence>
<evidence type="ECO:0000256" key="4">
    <source>
        <dbReference type="ARBA" id="ARBA00023125"/>
    </source>
</evidence>
<dbReference type="Pfam" id="PF02954">
    <property type="entry name" value="HTH_8"/>
    <property type="match status" value="1"/>
</dbReference>
<gene>
    <name evidence="9" type="primary">zraR_17</name>
    <name evidence="9" type="ORF">LuPra_03784</name>
</gene>
<keyword evidence="5" id="KW-0804">Transcription</keyword>
<sequence length="464" mass="51228">MTRPLTRVLVVDPELPEDDVVVAALEAQGYALRLVREGAGGEIQLRLWRPHAVLLELVLPDESGLDWLRRCHDDLGHAPVLVVTRHATVSLAVEILGEGAFTLLEKPVDPGSLIEHLRRALARRAASVDEASRAELEPGAETFGSLVSRSAGMRDAFRLARAAAPTDANVLIVGENGTGKELMASAVHEHSLRGSHPFIRLNCAAIPAELLESELFGHRRGAFTGAMADKKGLLEIAQGGTVLFDEIAEMPLALQVKLLRVLQEREFRPVGSTTSQRADVRVLCATNVDPDEAVRSGALREDLFFRLNTIVIDLPPLREREGDLALLVVRFIGQFAERHRRHVSGIEPQALRALERHPWPGNVRELEHVIERAVILCIGSDIRLDDLPDTVRHPMTVSRHGSMPIGQSLEEIERLAIVQTLERTRGNKRAAAAMLGIHRPTLYNKLRRYGLWHAEPITATDAEE</sequence>
<dbReference type="FunFam" id="3.40.50.300:FF:000006">
    <property type="entry name" value="DNA-binding transcriptional regulator NtrC"/>
    <property type="match status" value="1"/>
</dbReference>
<keyword evidence="2" id="KW-0067">ATP-binding</keyword>
<dbReference type="Proteomes" id="UP000076079">
    <property type="component" value="Chromosome"/>
</dbReference>
<comment type="caution">
    <text evidence="6">Lacks conserved residue(s) required for the propagation of feature annotation.</text>
</comment>
<evidence type="ECO:0000259" key="8">
    <source>
        <dbReference type="PROSITE" id="PS50110"/>
    </source>
</evidence>
<feature type="domain" description="Response regulatory" evidence="8">
    <location>
        <begin position="7"/>
        <end position="121"/>
    </location>
</feature>
<dbReference type="InterPro" id="IPR003593">
    <property type="entry name" value="AAA+_ATPase"/>
</dbReference>
<dbReference type="SMART" id="SM00448">
    <property type="entry name" value="REC"/>
    <property type="match status" value="1"/>
</dbReference>
<evidence type="ECO:0000313" key="9">
    <source>
        <dbReference type="EMBL" id="AMY10548.1"/>
    </source>
</evidence>
<dbReference type="Pfam" id="PF00158">
    <property type="entry name" value="Sigma54_activat"/>
    <property type="match status" value="1"/>
</dbReference>
<name>A0A143PQZ0_LUTPR</name>
<evidence type="ECO:0000256" key="2">
    <source>
        <dbReference type="ARBA" id="ARBA00022840"/>
    </source>
</evidence>
<dbReference type="AlphaFoldDB" id="A0A143PQZ0"/>
<dbReference type="GO" id="GO:0043565">
    <property type="term" value="F:sequence-specific DNA binding"/>
    <property type="evidence" value="ECO:0007669"/>
    <property type="project" value="InterPro"/>
</dbReference>
<dbReference type="STRING" id="1855912.LuPra_03784"/>
<keyword evidence="1" id="KW-0547">Nucleotide-binding</keyword>
<dbReference type="SUPFAM" id="SSF52540">
    <property type="entry name" value="P-loop containing nucleoside triphosphate hydrolases"/>
    <property type="match status" value="1"/>
</dbReference>
<dbReference type="RefSeq" id="WP_157899388.1">
    <property type="nucleotide sequence ID" value="NZ_CP015136.1"/>
</dbReference>
<dbReference type="PRINTS" id="PR01590">
    <property type="entry name" value="HTHFIS"/>
</dbReference>
<evidence type="ECO:0000313" key="10">
    <source>
        <dbReference type="Proteomes" id="UP000076079"/>
    </source>
</evidence>
<dbReference type="InterPro" id="IPR011006">
    <property type="entry name" value="CheY-like_superfamily"/>
</dbReference>
<dbReference type="PROSITE" id="PS00676">
    <property type="entry name" value="SIGMA54_INTERACT_2"/>
    <property type="match status" value="1"/>
</dbReference>
<dbReference type="GO" id="GO:0000160">
    <property type="term" value="P:phosphorelay signal transduction system"/>
    <property type="evidence" value="ECO:0007669"/>
    <property type="project" value="InterPro"/>
</dbReference>
<evidence type="ECO:0000256" key="6">
    <source>
        <dbReference type="PROSITE-ProRule" id="PRU00169"/>
    </source>
</evidence>
<dbReference type="InterPro" id="IPR001789">
    <property type="entry name" value="Sig_transdc_resp-reg_receiver"/>
</dbReference>
<dbReference type="Gene3D" id="3.40.50.2300">
    <property type="match status" value="1"/>
</dbReference>
<keyword evidence="3" id="KW-0805">Transcription regulation</keyword>
<dbReference type="InterPro" id="IPR058031">
    <property type="entry name" value="AAA_lid_NorR"/>
</dbReference>
<dbReference type="SUPFAM" id="SSF52172">
    <property type="entry name" value="CheY-like"/>
    <property type="match status" value="1"/>
</dbReference>
<dbReference type="GO" id="GO:0005524">
    <property type="term" value="F:ATP binding"/>
    <property type="evidence" value="ECO:0007669"/>
    <property type="project" value="UniProtKB-KW"/>
</dbReference>
<evidence type="ECO:0000259" key="7">
    <source>
        <dbReference type="PROSITE" id="PS50045"/>
    </source>
</evidence>
<evidence type="ECO:0000256" key="3">
    <source>
        <dbReference type="ARBA" id="ARBA00023015"/>
    </source>
</evidence>
<dbReference type="InterPro" id="IPR002078">
    <property type="entry name" value="Sigma_54_int"/>
</dbReference>
<evidence type="ECO:0000256" key="5">
    <source>
        <dbReference type="ARBA" id="ARBA00023163"/>
    </source>
</evidence>
<accession>A0A143PQZ0</accession>
<dbReference type="Gene3D" id="1.10.8.60">
    <property type="match status" value="1"/>
</dbReference>
<dbReference type="CDD" id="cd00009">
    <property type="entry name" value="AAA"/>
    <property type="match status" value="1"/>
</dbReference>
<dbReference type="Gene3D" id="3.40.50.300">
    <property type="entry name" value="P-loop containing nucleotide triphosphate hydrolases"/>
    <property type="match status" value="1"/>
</dbReference>
<dbReference type="PROSITE" id="PS50045">
    <property type="entry name" value="SIGMA54_INTERACT_4"/>
    <property type="match status" value="1"/>
</dbReference>
<dbReference type="KEGG" id="abac:LuPra_03784"/>
<keyword evidence="4" id="KW-0238">DNA-binding</keyword>